<dbReference type="RefSeq" id="WP_280943379.1">
    <property type="nucleotide sequence ID" value="NZ_JARYGX010000023.1"/>
</dbReference>
<dbReference type="InterPro" id="IPR029069">
    <property type="entry name" value="HotDog_dom_sf"/>
</dbReference>
<comment type="caution">
    <text evidence="2">The sequence shown here is derived from an EMBL/GenBank/DDBJ whole genome shotgun (WGS) entry which is preliminary data.</text>
</comment>
<evidence type="ECO:0000313" key="3">
    <source>
        <dbReference type="Proteomes" id="UP001160550"/>
    </source>
</evidence>
<keyword evidence="3" id="KW-1185">Reference proteome</keyword>
<dbReference type="InterPro" id="IPR054545">
    <property type="entry name" value="ApeI-like"/>
</dbReference>
<evidence type="ECO:0000313" key="2">
    <source>
        <dbReference type="EMBL" id="MDH7453749.1"/>
    </source>
</evidence>
<sequence length="102" mass="10769">MEFVIDPGHPCLPGHFPGRPVVPGVVVLDRVVEAIEQAHGLQGALRLGRVKFLQPLLPGETARIELETLAGPPDARWRFHVLRGGATIASGDIAAGGARAQP</sequence>
<protein>
    <submittedName>
        <fullName evidence="2">Polyketide synthase dehydratase domain-containing protein</fullName>
    </submittedName>
</protein>
<organism evidence="2 3">
    <name type="scientific">Luteimonas composti</name>
    <dbReference type="NCBI Taxonomy" id="398257"/>
    <lineage>
        <taxon>Bacteria</taxon>
        <taxon>Pseudomonadati</taxon>
        <taxon>Pseudomonadota</taxon>
        <taxon>Gammaproteobacteria</taxon>
        <taxon>Lysobacterales</taxon>
        <taxon>Lysobacteraceae</taxon>
        <taxon>Luteimonas</taxon>
    </lineage>
</organism>
<dbReference type="Pfam" id="PF22818">
    <property type="entry name" value="ApeI-like"/>
    <property type="match status" value="1"/>
</dbReference>
<evidence type="ECO:0000259" key="1">
    <source>
        <dbReference type="Pfam" id="PF22818"/>
    </source>
</evidence>
<reference evidence="2" key="2">
    <citation type="submission" date="2023-04" db="EMBL/GenBank/DDBJ databases">
        <authorList>
            <person name="Sun J.-Q."/>
        </authorList>
    </citation>
    <scope>NUCLEOTIDE SEQUENCE</scope>
    <source>
        <strain evidence="2">CC-YY355</strain>
    </source>
</reference>
<gene>
    <name evidence="2" type="ORF">QF205_11820</name>
</gene>
<feature type="domain" description="ApeI dehydratase-like" evidence="1">
    <location>
        <begin position="2"/>
        <end position="90"/>
    </location>
</feature>
<name>A0ABT6MT10_9GAMM</name>
<dbReference type="SUPFAM" id="SSF54637">
    <property type="entry name" value="Thioesterase/thiol ester dehydrase-isomerase"/>
    <property type="match status" value="1"/>
</dbReference>
<proteinExistence type="predicted"/>
<reference evidence="2" key="1">
    <citation type="journal article" date="2007" name="Int. J. Syst. Evol. Microbiol.">
        <title>Luteimonas composti sp. nov., a moderately thermophilic bacterium isolated from food waste.</title>
        <authorList>
            <person name="Young C.C."/>
            <person name="Kampfer P."/>
            <person name="Chen W.M."/>
            <person name="Yen W.S."/>
            <person name="Arun A.B."/>
            <person name="Lai W.A."/>
            <person name="Shen F.T."/>
            <person name="Rekha P.D."/>
            <person name="Lin K.Y."/>
            <person name="Chou J.H."/>
        </authorList>
    </citation>
    <scope>NUCLEOTIDE SEQUENCE</scope>
    <source>
        <strain evidence="2">CC-YY355</strain>
    </source>
</reference>
<dbReference type="EMBL" id="JARYGX010000023">
    <property type="protein sequence ID" value="MDH7453749.1"/>
    <property type="molecule type" value="Genomic_DNA"/>
</dbReference>
<accession>A0ABT6MT10</accession>
<dbReference type="Proteomes" id="UP001160550">
    <property type="component" value="Unassembled WGS sequence"/>
</dbReference>
<dbReference type="Gene3D" id="3.10.129.10">
    <property type="entry name" value="Hotdog Thioesterase"/>
    <property type="match status" value="1"/>
</dbReference>